<dbReference type="Proteomes" id="UP000006718">
    <property type="component" value="Chromosome 13"/>
</dbReference>
<proteinExistence type="predicted"/>
<dbReference type="PANTHER" id="PTHR12138">
    <property type="entry name" value="PRIMATE-EXPANDED PROTEIN FAMILY"/>
    <property type="match status" value="1"/>
</dbReference>
<dbReference type="Ensembl" id="ENSMMUT00000106922.1">
    <property type="protein sequence ID" value="ENSMMUP00000061894.1"/>
    <property type="gene ID" value="ENSMMUG00000049887.1"/>
</dbReference>
<reference evidence="1" key="3">
    <citation type="submission" date="2025-08" db="UniProtKB">
        <authorList>
            <consortium name="Ensembl"/>
        </authorList>
    </citation>
    <scope>IDENTIFICATION</scope>
    <source>
        <strain evidence="1">17573</strain>
    </source>
</reference>
<sequence>MEGCQGGEGLGRRCQGQMGTGQRHLDQKVPKKTNWTLLWLQGSVLNRVLLYGVQWNFLSSRQRGLYWLLFIYLRQGLTLLSRLGCSGTLMAHCSLHFPGSSDPPTSASVVAGTTGVCHHAQLIFKFFVEMGFCHLPRLTLNSQAQVILPPWPPKVLGLQV</sequence>
<evidence type="ECO:0000313" key="1">
    <source>
        <dbReference type="Ensembl" id="ENSMMUP00000061894.1"/>
    </source>
</evidence>
<organism evidence="1 2">
    <name type="scientific">Macaca mulatta</name>
    <name type="common">Rhesus macaque</name>
    <dbReference type="NCBI Taxonomy" id="9544"/>
    <lineage>
        <taxon>Eukaryota</taxon>
        <taxon>Metazoa</taxon>
        <taxon>Chordata</taxon>
        <taxon>Craniata</taxon>
        <taxon>Vertebrata</taxon>
        <taxon>Euteleostomi</taxon>
        <taxon>Mammalia</taxon>
        <taxon>Eutheria</taxon>
        <taxon>Euarchontoglires</taxon>
        <taxon>Primates</taxon>
        <taxon>Haplorrhini</taxon>
        <taxon>Catarrhini</taxon>
        <taxon>Cercopithecidae</taxon>
        <taxon>Cercopithecinae</taxon>
        <taxon>Macaca</taxon>
    </lineage>
</organism>
<reference evidence="1" key="4">
    <citation type="submission" date="2025-09" db="UniProtKB">
        <authorList>
            <consortium name="Ensembl"/>
        </authorList>
    </citation>
    <scope>IDENTIFICATION</scope>
    <source>
        <strain evidence="1">17573</strain>
    </source>
</reference>
<evidence type="ECO:0000313" key="2">
    <source>
        <dbReference type="Proteomes" id="UP000006718"/>
    </source>
</evidence>
<dbReference type="AlphaFoldDB" id="A0A5F7ZB97"/>
<dbReference type="VEuPathDB" id="HostDB:ENSMMUG00000049887"/>
<dbReference type="PANTHER" id="PTHR12138:SF157">
    <property type="entry name" value="SECRETED PROTEIN"/>
    <property type="match status" value="1"/>
</dbReference>
<reference evidence="1" key="2">
    <citation type="submission" date="2019-01" db="EMBL/GenBank/DDBJ databases">
        <authorList>
            <person name="Graves T."/>
            <person name="Eichler E.E."/>
            <person name="Wilson R.K."/>
        </authorList>
    </citation>
    <scope>NUCLEOTIDE SEQUENCE [LARGE SCALE GENOMIC DNA]</scope>
    <source>
        <strain evidence="1">17573</strain>
    </source>
</reference>
<reference evidence="2" key="1">
    <citation type="journal article" date="2007" name="Science">
        <title>Evolutionary and biomedical insights from the rhesus macaque genome.</title>
        <authorList>
            <person name="Gibbs R.A."/>
            <person name="Rogers J."/>
            <person name="Katze M.G."/>
            <person name="Bumgarner R."/>
            <person name="Weinstock G.M."/>
            <person name="Mardis E.R."/>
            <person name="Remington K.A."/>
            <person name="Strausberg R.L."/>
            <person name="Venter J.C."/>
            <person name="Wilson R.K."/>
            <person name="Batzer M.A."/>
            <person name="Bustamante C.D."/>
            <person name="Eichler E.E."/>
            <person name="Hahn M.W."/>
            <person name="Hardison R.C."/>
            <person name="Makova K.D."/>
            <person name="Miller W."/>
            <person name="Milosavljevic A."/>
            <person name="Palermo R.E."/>
            <person name="Siepel A."/>
            <person name="Sikela J.M."/>
            <person name="Attaway T."/>
            <person name="Bell S."/>
            <person name="Bernard K.E."/>
            <person name="Buhay C.J."/>
            <person name="Chandrabose M.N."/>
            <person name="Dao M."/>
            <person name="Davis C."/>
            <person name="Delehaunty K.D."/>
            <person name="Ding Y."/>
            <person name="Dinh H.H."/>
            <person name="Dugan-Rocha S."/>
            <person name="Fulton L.A."/>
            <person name="Gabisi R.A."/>
            <person name="Garner T.T."/>
            <person name="Godfrey J."/>
            <person name="Hawes A.C."/>
            <person name="Hernandez J."/>
            <person name="Hines S."/>
            <person name="Holder M."/>
            <person name="Hume J."/>
            <person name="Jhangiani S.N."/>
            <person name="Joshi V."/>
            <person name="Khan Z.M."/>
            <person name="Kirkness E.F."/>
            <person name="Cree A."/>
            <person name="Fowler R.G."/>
            <person name="Lee S."/>
            <person name="Lewis L.R."/>
            <person name="Li Z."/>
            <person name="Liu Y.-S."/>
            <person name="Moore S.M."/>
            <person name="Muzny D."/>
            <person name="Nazareth L.V."/>
            <person name="Ngo D.N."/>
            <person name="Okwuonu G.O."/>
            <person name="Pai G."/>
            <person name="Parker D."/>
            <person name="Paul H.A."/>
            <person name="Pfannkoch C."/>
            <person name="Pohl C.S."/>
            <person name="Rogers Y.-H.C."/>
            <person name="Ruiz S.J."/>
            <person name="Sabo A."/>
            <person name="Santibanez J."/>
            <person name="Schneider B.W."/>
            <person name="Smith S.M."/>
            <person name="Sodergren E."/>
            <person name="Svatek A.F."/>
            <person name="Utterback T.R."/>
            <person name="Vattathil S."/>
            <person name="Warren W."/>
            <person name="White C.S."/>
            <person name="Chinwalla A.T."/>
            <person name="Feng Y."/>
            <person name="Halpern A.L."/>
            <person name="Hillier L.W."/>
            <person name="Huang X."/>
            <person name="Minx P."/>
            <person name="Nelson J.O."/>
            <person name="Pepin K.H."/>
            <person name="Qin X."/>
            <person name="Sutton G.G."/>
            <person name="Venter E."/>
            <person name="Walenz B.P."/>
            <person name="Wallis J.W."/>
            <person name="Worley K.C."/>
            <person name="Yang S.-P."/>
            <person name="Jones S.M."/>
            <person name="Marra M.A."/>
            <person name="Rocchi M."/>
            <person name="Schein J.E."/>
            <person name="Baertsch R."/>
            <person name="Clarke L."/>
            <person name="Csuros M."/>
            <person name="Glasscock J."/>
            <person name="Harris R.A."/>
            <person name="Havlak P."/>
            <person name="Jackson A.R."/>
            <person name="Jiang H."/>
            <person name="Liu Y."/>
            <person name="Messina D.N."/>
            <person name="Shen Y."/>
            <person name="Song H.X.-Z."/>
            <person name="Wylie T."/>
            <person name="Zhang L."/>
            <person name="Birney E."/>
            <person name="Han K."/>
            <person name="Konkel M.K."/>
            <person name="Lee J."/>
            <person name="Smit A.F.A."/>
            <person name="Ullmer B."/>
            <person name="Wang H."/>
            <person name="Xing J."/>
            <person name="Burhans R."/>
            <person name="Cheng Z."/>
            <person name="Karro J.E."/>
            <person name="Ma J."/>
            <person name="Raney B."/>
            <person name="She X."/>
            <person name="Cox M.J."/>
            <person name="Demuth J.P."/>
            <person name="Dumas L.J."/>
            <person name="Han S.-G."/>
            <person name="Hopkins J."/>
            <person name="Karimpour-Fard A."/>
            <person name="Kim Y.H."/>
            <person name="Pollack J.R."/>
            <person name="Vinar T."/>
            <person name="Addo-Quaye C."/>
            <person name="Degenhardt J."/>
            <person name="Denby A."/>
            <person name="Hubisz M.J."/>
            <person name="Indap A."/>
            <person name="Kosiol C."/>
            <person name="Lahn B.T."/>
            <person name="Lawson H.A."/>
            <person name="Marklein A."/>
            <person name="Nielsen R."/>
            <person name="Vallender E.J."/>
            <person name="Clark A.G."/>
            <person name="Ferguson B."/>
            <person name="Hernandez R.D."/>
            <person name="Hirani K."/>
            <person name="Kehrer-Sawatzki H."/>
            <person name="Kolb J."/>
            <person name="Patil S."/>
            <person name="Pu L.-L."/>
            <person name="Ren Y."/>
            <person name="Smith D.G."/>
            <person name="Wheeler D.A."/>
            <person name="Schenck I."/>
            <person name="Ball E.V."/>
            <person name="Chen R."/>
            <person name="Cooper D.N."/>
            <person name="Giardine B."/>
            <person name="Hsu F."/>
            <person name="Kent W.J."/>
            <person name="Lesk A."/>
            <person name="Nelson D.L."/>
            <person name="O'brien W.E."/>
            <person name="Pruefer K."/>
            <person name="Stenson P.D."/>
            <person name="Wallace J.C."/>
            <person name="Ke H."/>
            <person name="Liu X.-M."/>
            <person name="Wang P."/>
            <person name="Xiang A.P."/>
            <person name="Yang F."/>
            <person name="Barber G.P."/>
            <person name="Haussler D."/>
            <person name="Karolchik D."/>
            <person name="Kern A.D."/>
            <person name="Kuhn R.M."/>
            <person name="Smith K.E."/>
            <person name="Zwieg A.S."/>
        </authorList>
    </citation>
    <scope>NUCLEOTIDE SEQUENCE [LARGE SCALE GENOMIC DNA]</scope>
    <source>
        <strain evidence="2">17573</strain>
    </source>
</reference>
<protein>
    <submittedName>
        <fullName evidence="1">Uncharacterized protein</fullName>
    </submittedName>
</protein>
<dbReference type="GeneTree" id="ENSGT00940000167695"/>
<name>A0A5F7ZB97_MACMU</name>
<dbReference type="InParanoid" id="A0A5F7ZB97"/>
<keyword evidence="2" id="KW-1185">Reference proteome</keyword>
<accession>A0A5F7ZB97</accession>